<evidence type="ECO:0000313" key="2">
    <source>
        <dbReference type="Proteomes" id="UP000428330"/>
    </source>
</evidence>
<dbReference type="InterPro" id="IPR021322">
    <property type="entry name" value="DUF2924"/>
</dbReference>
<keyword evidence="2" id="KW-1185">Reference proteome</keyword>
<organism evidence="1 2">
    <name type="scientific">Roseovarius faecimaris</name>
    <dbReference type="NCBI Taxonomy" id="2494550"/>
    <lineage>
        <taxon>Bacteria</taxon>
        <taxon>Pseudomonadati</taxon>
        <taxon>Pseudomonadota</taxon>
        <taxon>Alphaproteobacteria</taxon>
        <taxon>Rhodobacterales</taxon>
        <taxon>Roseobacteraceae</taxon>
        <taxon>Roseovarius</taxon>
    </lineage>
</organism>
<dbReference type="KEGG" id="rom:EI983_09765"/>
<evidence type="ECO:0000313" key="1">
    <source>
        <dbReference type="EMBL" id="QGX98546.1"/>
    </source>
</evidence>
<dbReference type="EMBL" id="CP034348">
    <property type="protein sequence ID" value="QGX98546.1"/>
    <property type="molecule type" value="Genomic_DNA"/>
</dbReference>
<dbReference type="Proteomes" id="UP000428330">
    <property type="component" value="Chromosome"/>
</dbReference>
<proteinExistence type="predicted"/>
<protein>
    <submittedName>
        <fullName evidence="1">DUF2924 domain-containing protein</fullName>
    </submittedName>
</protein>
<dbReference type="AlphaFoldDB" id="A0A6I6IT97"/>
<dbReference type="Pfam" id="PF11149">
    <property type="entry name" value="DUF2924"/>
    <property type="match status" value="1"/>
</dbReference>
<sequence>MSGQGAGDLPEQLREISHMDHAACTEALAAVPGITLPSRLRVQTLRRLLAYEIQARALGGLSPKEQRALKAIAGGKSAGDVGAATPSTGTHLVREWNGRTYRVEVTDEGYALDGTTYRSLSAVAKRITGTAWSGPRFFGLAKKRSA</sequence>
<reference evidence="2" key="1">
    <citation type="submission" date="2018-12" db="EMBL/GenBank/DDBJ databases">
        <title>Complete genome sequence of Roseovarius sp. MME-070.</title>
        <authorList>
            <person name="Nam Y.-D."/>
            <person name="Kang J."/>
            <person name="Chung W.-H."/>
            <person name="Park Y.S."/>
        </authorList>
    </citation>
    <scope>NUCLEOTIDE SEQUENCE [LARGE SCALE GENOMIC DNA]</scope>
    <source>
        <strain evidence="2">MME-070</strain>
    </source>
</reference>
<accession>A0A6I6IT97</accession>
<gene>
    <name evidence="1" type="ORF">EI983_09765</name>
</gene>
<name>A0A6I6IT97_9RHOB</name>